<dbReference type="Pfam" id="PF08240">
    <property type="entry name" value="ADH_N"/>
    <property type="match status" value="1"/>
</dbReference>
<dbReference type="InterPro" id="IPR013154">
    <property type="entry name" value="ADH-like_N"/>
</dbReference>
<proteinExistence type="predicted"/>
<dbReference type="InterPro" id="IPR050700">
    <property type="entry name" value="YIM1/Zinc_Alcohol_DH_Fams"/>
</dbReference>
<evidence type="ECO:0000313" key="2">
    <source>
        <dbReference type="EMBL" id="ENX34114.1"/>
    </source>
</evidence>
<gene>
    <name evidence="2" type="ORF">F889_02778</name>
</gene>
<dbReference type="OrthoDB" id="9785812at2"/>
<feature type="domain" description="Enoyl reductase (ER)" evidence="1">
    <location>
        <begin position="9"/>
        <end position="323"/>
    </location>
</feature>
<dbReference type="EMBL" id="APRZ01000017">
    <property type="protein sequence ID" value="ENX34114.1"/>
    <property type="molecule type" value="Genomic_DNA"/>
</dbReference>
<evidence type="ECO:0000259" key="1">
    <source>
        <dbReference type="SMART" id="SM00829"/>
    </source>
</evidence>
<organism evidence="2 3">
    <name type="scientific">Acinetobacter colistiniresistens</name>
    <dbReference type="NCBI Taxonomy" id="280145"/>
    <lineage>
        <taxon>Bacteria</taxon>
        <taxon>Pseudomonadati</taxon>
        <taxon>Pseudomonadota</taxon>
        <taxon>Gammaproteobacteria</taxon>
        <taxon>Moraxellales</taxon>
        <taxon>Moraxellaceae</taxon>
        <taxon>Acinetobacter</taxon>
    </lineage>
</organism>
<dbReference type="SUPFAM" id="SSF51735">
    <property type="entry name" value="NAD(P)-binding Rossmann-fold domains"/>
    <property type="match status" value="1"/>
</dbReference>
<name>N9PKP9_9GAMM</name>
<dbReference type="PATRIC" id="fig|1217695.3.peg.2707"/>
<dbReference type="PANTHER" id="PTHR11695">
    <property type="entry name" value="ALCOHOL DEHYDROGENASE RELATED"/>
    <property type="match status" value="1"/>
</dbReference>
<dbReference type="CDD" id="cd08272">
    <property type="entry name" value="MDR6"/>
    <property type="match status" value="1"/>
</dbReference>
<dbReference type="Gene3D" id="3.40.50.720">
    <property type="entry name" value="NAD(P)-binding Rossmann-like Domain"/>
    <property type="match status" value="1"/>
</dbReference>
<dbReference type="Pfam" id="PF13602">
    <property type="entry name" value="ADH_zinc_N_2"/>
    <property type="match status" value="1"/>
</dbReference>
<evidence type="ECO:0000313" key="3">
    <source>
        <dbReference type="Proteomes" id="UP000013009"/>
    </source>
</evidence>
<dbReference type="RefSeq" id="WP_005275235.1">
    <property type="nucleotide sequence ID" value="NZ_KB850195.1"/>
</dbReference>
<dbReference type="InterPro" id="IPR011032">
    <property type="entry name" value="GroES-like_sf"/>
</dbReference>
<keyword evidence="3" id="KW-1185">Reference proteome</keyword>
<protein>
    <recommendedName>
        <fullName evidence="1">Enoyl reductase (ER) domain-containing protein</fullName>
    </recommendedName>
</protein>
<dbReference type="Proteomes" id="UP000013009">
    <property type="component" value="Unassembled WGS sequence"/>
</dbReference>
<dbReference type="HOGENOM" id="CLU_026673_3_3_6"/>
<dbReference type="PANTHER" id="PTHR11695:SF294">
    <property type="entry name" value="RETICULON-4-INTERACTING PROTEIN 1, MITOCHONDRIAL"/>
    <property type="match status" value="1"/>
</dbReference>
<dbReference type="AlphaFoldDB" id="N9PKP9"/>
<sequence>MKAQILKSYDVKQFNLIEIPIPEINANEVLVKIHSSGVNPIDYKIREGAAPYADPVLPAVLGTDLAGEIVEVGNKVTAFKVGDEVYGLAGGVRGLQGTLAEYIAVDADLLAIKPKNLSMREAAALPLVFLTAWEGLVDQARIKEGDSVLVQGTGGVGHMVAQLAKAKGAHVYATGSAKRQKMIEGLGVTAIDYATQSVEDYVQKYTGGQGFDIIYDTVGGDTLAASLSAIKTYGHIASCYAFGEINLAPSSLRAATISGIFVLLPMLSGQGRAHHGDILRQLTQYVESGKIKPVVDPRTFTLENALEAHDYLESGSASIKVVVDIIS</sequence>
<dbReference type="SMART" id="SM00829">
    <property type="entry name" value="PKS_ER"/>
    <property type="match status" value="1"/>
</dbReference>
<dbReference type="InterPro" id="IPR020843">
    <property type="entry name" value="ER"/>
</dbReference>
<dbReference type="GO" id="GO:0016491">
    <property type="term" value="F:oxidoreductase activity"/>
    <property type="evidence" value="ECO:0007669"/>
    <property type="project" value="InterPro"/>
</dbReference>
<reference evidence="2 3" key="1">
    <citation type="submission" date="2013-02" db="EMBL/GenBank/DDBJ databases">
        <title>The Genome Sequence of Acinetobacter sp. NIPH 1859.</title>
        <authorList>
            <consortium name="The Broad Institute Genome Sequencing Platform"/>
            <consortium name="The Broad Institute Genome Sequencing Center for Infectious Disease"/>
            <person name="Cerqueira G."/>
            <person name="Feldgarden M."/>
            <person name="Courvalin P."/>
            <person name="Perichon B."/>
            <person name="Grillot-Courvalin C."/>
            <person name="Clermont D."/>
            <person name="Rocha E."/>
            <person name="Yoon E.-J."/>
            <person name="Nemec A."/>
            <person name="Walker B."/>
            <person name="Young S.K."/>
            <person name="Zeng Q."/>
            <person name="Gargeya S."/>
            <person name="Fitzgerald M."/>
            <person name="Haas B."/>
            <person name="Abouelleil A."/>
            <person name="Alvarado L."/>
            <person name="Arachchi H.M."/>
            <person name="Berlin A.M."/>
            <person name="Chapman S.B."/>
            <person name="Dewar J."/>
            <person name="Goldberg J."/>
            <person name="Griggs A."/>
            <person name="Gujja S."/>
            <person name="Hansen M."/>
            <person name="Howarth C."/>
            <person name="Imamovic A."/>
            <person name="Larimer J."/>
            <person name="McCowan C."/>
            <person name="Murphy C."/>
            <person name="Neiman D."/>
            <person name="Pearson M."/>
            <person name="Priest M."/>
            <person name="Roberts A."/>
            <person name="Saif S."/>
            <person name="Shea T."/>
            <person name="Sisk P."/>
            <person name="Sykes S."/>
            <person name="Wortman J."/>
            <person name="Nusbaum C."/>
            <person name="Birren B."/>
        </authorList>
    </citation>
    <scope>NUCLEOTIDE SEQUENCE [LARGE SCALE GENOMIC DNA]</scope>
    <source>
        <strain evidence="2 3">NIPH 1859</strain>
    </source>
</reference>
<comment type="caution">
    <text evidence="2">The sequence shown here is derived from an EMBL/GenBank/DDBJ whole genome shotgun (WGS) entry which is preliminary data.</text>
</comment>
<dbReference type="SUPFAM" id="SSF50129">
    <property type="entry name" value="GroES-like"/>
    <property type="match status" value="1"/>
</dbReference>
<dbReference type="InterPro" id="IPR036291">
    <property type="entry name" value="NAD(P)-bd_dom_sf"/>
</dbReference>
<accession>N9PKP9</accession>
<dbReference type="Gene3D" id="3.90.180.10">
    <property type="entry name" value="Medium-chain alcohol dehydrogenases, catalytic domain"/>
    <property type="match status" value="1"/>
</dbReference>